<evidence type="ECO:0000313" key="1">
    <source>
        <dbReference type="EMBL" id="KAH6623070.1"/>
    </source>
</evidence>
<reference evidence="1 2" key="1">
    <citation type="journal article" date="2021" name="Nat. Commun.">
        <title>Genetic determinants of endophytism in the Arabidopsis root mycobiome.</title>
        <authorList>
            <person name="Mesny F."/>
            <person name="Miyauchi S."/>
            <person name="Thiergart T."/>
            <person name="Pickel B."/>
            <person name="Atanasova L."/>
            <person name="Karlsson M."/>
            <person name="Huettel B."/>
            <person name="Barry K.W."/>
            <person name="Haridas S."/>
            <person name="Chen C."/>
            <person name="Bauer D."/>
            <person name="Andreopoulos W."/>
            <person name="Pangilinan J."/>
            <person name="LaButti K."/>
            <person name="Riley R."/>
            <person name="Lipzen A."/>
            <person name="Clum A."/>
            <person name="Drula E."/>
            <person name="Henrissat B."/>
            <person name="Kohler A."/>
            <person name="Grigoriev I.V."/>
            <person name="Martin F.M."/>
            <person name="Hacquard S."/>
        </authorList>
    </citation>
    <scope>NUCLEOTIDE SEQUENCE [LARGE SCALE GENOMIC DNA]</scope>
    <source>
        <strain evidence="1 2">MPI-SDFR-AT-0079</strain>
    </source>
</reference>
<protein>
    <submittedName>
        <fullName evidence="1">Uncharacterized protein</fullName>
    </submittedName>
</protein>
<gene>
    <name evidence="1" type="ORF">F5144DRAFT_605599</name>
</gene>
<comment type="caution">
    <text evidence="1">The sequence shown here is derived from an EMBL/GenBank/DDBJ whole genome shotgun (WGS) entry which is preliminary data.</text>
</comment>
<name>A0ACB7NXN7_9PEZI</name>
<sequence length="341" mass="39180">MSLLYEMKFIPSVTTIEDKCIYFHAISHVPVDTNLDPAEDVAIPPQEQTSLTTPPPPPATPPPPPPPTIPPPATPPPPNRPSSPQVTWPPPTPPPAPRSLVGLEPSPYVSPAAAEALMSWKTIRFFSAVFRLMAKALAGNGDPVTYAHTELMKDLTRPDMAACALTMPLDMVRGAVDYFVGRRREVMKRRALAEEMGGMYEQRRGSEPGMLETEKIAKQWDAVVFYQRLDKFIDLEAVRVAMRRELEKEGWPDSRYRLFMMKLAWPAFSLALYERWRARRERKRREAREGAVLNRREIEREERKWEREREREREQERERAERWEREREAALEGASRRAAGG</sequence>
<evidence type="ECO:0000313" key="2">
    <source>
        <dbReference type="Proteomes" id="UP000724584"/>
    </source>
</evidence>
<dbReference type="EMBL" id="JAGIZQ010000006">
    <property type="protein sequence ID" value="KAH6623070.1"/>
    <property type="molecule type" value="Genomic_DNA"/>
</dbReference>
<keyword evidence="2" id="KW-1185">Reference proteome</keyword>
<proteinExistence type="predicted"/>
<accession>A0ACB7NXN7</accession>
<dbReference type="Proteomes" id="UP000724584">
    <property type="component" value="Unassembled WGS sequence"/>
</dbReference>
<organism evidence="1 2">
    <name type="scientific">Chaetomium tenue</name>
    <dbReference type="NCBI Taxonomy" id="1854479"/>
    <lineage>
        <taxon>Eukaryota</taxon>
        <taxon>Fungi</taxon>
        <taxon>Dikarya</taxon>
        <taxon>Ascomycota</taxon>
        <taxon>Pezizomycotina</taxon>
        <taxon>Sordariomycetes</taxon>
        <taxon>Sordariomycetidae</taxon>
        <taxon>Sordariales</taxon>
        <taxon>Chaetomiaceae</taxon>
        <taxon>Chaetomium</taxon>
    </lineage>
</organism>